<keyword evidence="3" id="KW-1185">Reference proteome</keyword>
<dbReference type="InterPro" id="IPR023631">
    <property type="entry name" value="Amidase_dom"/>
</dbReference>
<protein>
    <submittedName>
        <fullName evidence="2">Amidase</fullName>
    </submittedName>
</protein>
<dbReference type="SUPFAM" id="SSF75304">
    <property type="entry name" value="Amidase signature (AS) enzymes"/>
    <property type="match status" value="1"/>
</dbReference>
<evidence type="ECO:0000313" key="2">
    <source>
        <dbReference type="EMBL" id="MDM7853912.1"/>
    </source>
</evidence>
<name>A0ABT7SCJ4_9CELL</name>
<comment type="caution">
    <text evidence="2">The sequence shown here is derived from an EMBL/GenBank/DDBJ whole genome shotgun (WGS) entry which is preliminary data.</text>
</comment>
<proteinExistence type="predicted"/>
<reference evidence="2 3" key="1">
    <citation type="submission" date="2023-06" db="EMBL/GenBank/DDBJ databases">
        <title>Cellulomonas sp. MW4 Whole genome sequence.</title>
        <authorList>
            <person name="Park S."/>
        </authorList>
    </citation>
    <scope>NUCLEOTIDE SEQUENCE [LARGE SCALE GENOMIC DNA]</scope>
    <source>
        <strain evidence="2 3">MW4</strain>
    </source>
</reference>
<dbReference type="Pfam" id="PF01425">
    <property type="entry name" value="Amidase"/>
    <property type="match status" value="1"/>
</dbReference>
<dbReference type="Gene3D" id="3.90.1300.10">
    <property type="entry name" value="Amidase signature (AS) domain"/>
    <property type="match status" value="1"/>
</dbReference>
<dbReference type="InterPro" id="IPR036928">
    <property type="entry name" value="AS_sf"/>
</dbReference>
<dbReference type="RefSeq" id="WP_289453429.1">
    <property type="nucleotide sequence ID" value="NZ_JAUCGQ010000001.1"/>
</dbReference>
<accession>A0ABT7SCJ4</accession>
<sequence length="483" mass="50269">MSLTPTVVRHADDTSGPLTTWSATSLHRALHAGDVSAREVVGAFLDRIDELNPRINAVVSRLPAEAALAEADRADARRLAGEPIGVLHGLPVAVKDLSDAAGLRTTLGSRAFADAPPAELDAPFVARMRAAGAIVVGKTNAAEYGVGALAHNEVFGVTRNPYDLDRHSGGSTGGAAAVAADLLPFSDGSDSGGSIRVPAAFCNVVGLRTTLGVVPGKGHANCWDPHAVQGPMARDSRDAALLLAGMSGADPANPTSWWSTPTAPVETGAWGDAPVRLAWSDDLGGVPVSAEMRAAMAATRALLEGAGVEVVDVALDLSEADFAWPVIEKFDLMGWGGPQVLARPDLYGAEMVRNVREATALEPGQLGYAKHLRYTLYARTAAALVGFDALVAPTTPVVAPPAEATSVWEVDGSPLERYYDWQALATRLALTAHPVLALPAGFTTSGLPYGMQLAGPLGSDRRLLALGDRLESILGVHRVRPVL</sequence>
<evidence type="ECO:0000259" key="1">
    <source>
        <dbReference type="Pfam" id="PF01425"/>
    </source>
</evidence>
<organism evidence="2 3">
    <name type="scientific">Cellulomonas alba</name>
    <dbReference type="NCBI Taxonomy" id="3053467"/>
    <lineage>
        <taxon>Bacteria</taxon>
        <taxon>Bacillati</taxon>
        <taxon>Actinomycetota</taxon>
        <taxon>Actinomycetes</taxon>
        <taxon>Micrococcales</taxon>
        <taxon>Cellulomonadaceae</taxon>
        <taxon>Cellulomonas</taxon>
    </lineage>
</organism>
<dbReference type="InterPro" id="IPR000120">
    <property type="entry name" value="Amidase"/>
</dbReference>
<evidence type="ECO:0000313" key="3">
    <source>
        <dbReference type="Proteomes" id="UP001529338"/>
    </source>
</evidence>
<dbReference type="PANTHER" id="PTHR11895:SF76">
    <property type="entry name" value="INDOLEACETAMIDE HYDROLASE"/>
    <property type="match status" value="1"/>
</dbReference>
<dbReference type="EMBL" id="JAUCGQ010000001">
    <property type="protein sequence ID" value="MDM7853912.1"/>
    <property type="molecule type" value="Genomic_DNA"/>
</dbReference>
<gene>
    <name evidence="2" type="ORF">QRT04_03115</name>
</gene>
<dbReference type="Proteomes" id="UP001529338">
    <property type="component" value="Unassembled WGS sequence"/>
</dbReference>
<dbReference type="PANTHER" id="PTHR11895">
    <property type="entry name" value="TRANSAMIDASE"/>
    <property type="match status" value="1"/>
</dbReference>
<feature type="domain" description="Amidase" evidence="1">
    <location>
        <begin position="39"/>
        <end position="464"/>
    </location>
</feature>